<protein>
    <submittedName>
        <fullName evidence="2">GNAT family N-acetyltransferase</fullName>
    </submittedName>
</protein>
<evidence type="ECO:0000313" key="3">
    <source>
        <dbReference type="Proteomes" id="UP000241167"/>
    </source>
</evidence>
<keyword evidence="3" id="KW-1185">Reference proteome</keyword>
<comment type="caution">
    <text evidence="2">The sequence shown here is derived from an EMBL/GenBank/DDBJ whole genome shotgun (WGS) entry which is preliminary data.</text>
</comment>
<dbReference type="SUPFAM" id="SSF55729">
    <property type="entry name" value="Acyl-CoA N-acyltransferases (Nat)"/>
    <property type="match status" value="1"/>
</dbReference>
<gene>
    <name evidence="2" type="ORF">C7I55_12595</name>
</gene>
<name>A0A2P7QPR1_9SPHN</name>
<sequence length="153" mass="17028">MEEVDALAQLWLDGWRDAHLSLLPVELARARTLESFRQRLRAALEDVRVVVDCEKPLGFALVSGDELYQFYVAAEGRGTGVAALLMQDCLARFVRDGFGTAWLACAIGNMRAARFYEKAGWRRVAVTTSLLETGEGTIALDVWRYEIALSTVT</sequence>
<dbReference type="PROSITE" id="PS51186">
    <property type="entry name" value="GNAT"/>
    <property type="match status" value="1"/>
</dbReference>
<organism evidence="2 3">
    <name type="scientific">Allosphingosinicella deserti</name>
    <dbReference type="NCBI Taxonomy" id="2116704"/>
    <lineage>
        <taxon>Bacteria</taxon>
        <taxon>Pseudomonadati</taxon>
        <taxon>Pseudomonadota</taxon>
        <taxon>Alphaproteobacteria</taxon>
        <taxon>Sphingomonadales</taxon>
        <taxon>Sphingomonadaceae</taxon>
        <taxon>Allosphingosinicella</taxon>
    </lineage>
</organism>
<evidence type="ECO:0000259" key="1">
    <source>
        <dbReference type="PROSITE" id="PS51186"/>
    </source>
</evidence>
<dbReference type="GO" id="GO:0016747">
    <property type="term" value="F:acyltransferase activity, transferring groups other than amino-acyl groups"/>
    <property type="evidence" value="ECO:0007669"/>
    <property type="project" value="InterPro"/>
</dbReference>
<keyword evidence="2" id="KW-0808">Transferase</keyword>
<dbReference type="Gene3D" id="3.40.630.30">
    <property type="match status" value="1"/>
</dbReference>
<dbReference type="InterPro" id="IPR000182">
    <property type="entry name" value="GNAT_dom"/>
</dbReference>
<feature type="domain" description="N-acetyltransferase" evidence="1">
    <location>
        <begin position="1"/>
        <end position="150"/>
    </location>
</feature>
<reference evidence="2 3" key="1">
    <citation type="submission" date="2018-03" db="EMBL/GenBank/DDBJ databases">
        <title>The draft genome of Sphingosinicella sp. GL-C-18.</title>
        <authorList>
            <person name="Liu L."/>
            <person name="Li L."/>
            <person name="Liang L."/>
            <person name="Zhang X."/>
            <person name="Wang T."/>
        </authorList>
    </citation>
    <scope>NUCLEOTIDE SEQUENCE [LARGE SCALE GENOMIC DNA]</scope>
    <source>
        <strain evidence="2 3">GL-C-18</strain>
    </source>
</reference>
<dbReference type="InterPro" id="IPR016181">
    <property type="entry name" value="Acyl_CoA_acyltransferase"/>
</dbReference>
<dbReference type="AlphaFoldDB" id="A0A2P7QPR1"/>
<dbReference type="EMBL" id="PXYI01000004">
    <property type="protein sequence ID" value="PSJ39963.1"/>
    <property type="molecule type" value="Genomic_DNA"/>
</dbReference>
<evidence type="ECO:0000313" key="2">
    <source>
        <dbReference type="EMBL" id="PSJ39963.1"/>
    </source>
</evidence>
<dbReference type="Pfam" id="PF00583">
    <property type="entry name" value="Acetyltransf_1"/>
    <property type="match status" value="1"/>
</dbReference>
<accession>A0A2P7QPR1</accession>
<dbReference type="Proteomes" id="UP000241167">
    <property type="component" value="Unassembled WGS sequence"/>
</dbReference>
<dbReference type="CDD" id="cd04301">
    <property type="entry name" value="NAT_SF"/>
    <property type="match status" value="1"/>
</dbReference>
<proteinExistence type="predicted"/>
<dbReference type="OrthoDB" id="143110at2"/>